<dbReference type="GO" id="GO:0016747">
    <property type="term" value="F:acyltransferase activity, transferring groups other than amino-acyl groups"/>
    <property type="evidence" value="ECO:0007669"/>
    <property type="project" value="InterPro"/>
</dbReference>
<dbReference type="InterPro" id="IPR016181">
    <property type="entry name" value="Acyl_CoA_acyltransferase"/>
</dbReference>
<dbReference type="Gene3D" id="3.40.630.30">
    <property type="match status" value="1"/>
</dbReference>
<dbReference type="InterPro" id="IPR000182">
    <property type="entry name" value="GNAT_dom"/>
</dbReference>
<dbReference type="CDD" id="cd04301">
    <property type="entry name" value="NAT_SF"/>
    <property type="match status" value="1"/>
</dbReference>
<keyword evidence="3" id="KW-1185">Reference proteome</keyword>
<dbReference type="PROSITE" id="PS51186">
    <property type="entry name" value="GNAT"/>
    <property type="match status" value="1"/>
</dbReference>
<proteinExistence type="predicted"/>
<sequence length="145" mass="15705">MGAVVQRIPAGRTHAAFRAMRELRPALTTAEDFGALVDGELRPGGYLLAGVFTDDTPDAVAVAGYRYTRSLAAGAHLYVDDLVSLPEVRGRGHARELLAWLVEEAKTHGCAQLHLDSGTHRHGAHGFYFANGLHVSAFHFMRELG</sequence>
<dbReference type="EMBL" id="JACHGT010000019">
    <property type="protein sequence ID" value="MBB6038930.1"/>
    <property type="molecule type" value="Genomic_DNA"/>
</dbReference>
<dbReference type="SUPFAM" id="SSF55729">
    <property type="entry name" value="Acyl-CoA N-acyltransferases (Nat)"/>
    <property type="match status" value="1"/>
</dbReference>
<dbReference type="Proteomes" id="UP000548476">
    <property type="component" value="Unassembled WGS sequence"/>
</dbReference>
<evidence type="ECO:0000259" key="1">
    <source>
        <dbReference type="PROSITE" id="PS51186"/>
    </source>
</evidence>
<organism evidence="2 3">
    <name type="scientific">Phytomonospora endophytica</name>
    <dbReference type="NCBI Taxonomy" id="714109"/>
    <lineage>
        <taxon>Bacteria</taxon>
        <taxon>Bacillati</taxon>
        <taxon>Actinomycetota</taxon>
        <taxon>Actinomycetes</taxon>
        <taxon>Micromonosporales</taxon>
        <taxon>Micromonosporaceae</taxon>
        <taxon>Phytomonospora</taxon>
    </lineage>
</organism>
<dbReference type="RefSeq" id="WP_203686428.1">
    <property type="nucleotide sequence ID" value="NZ_BONT01000055.1"/>
</dbReference>
<reference evidence="2 3" key="1">
    <citation type="submission" date="2020-08" db="EMBL/GenBank/DDBJ databases">
        <title>Genomic Encyclopedia of Type Strains, Phase IV (KMG-IV): sequencing the most valuable type-strain genomes for metagenomic binning, comparative biology and taxonomic classification.</title>
        <authorList>
            <person name="Goeker M."/>
        </authorList>
    </citation>
    <scope>NUCLEOTIDE SEQUENCE [LARGE SCALE GENOMIC DNA]</scope>
    <source>
        <strain evidence="2 3">YIM 65646</strain>
    </source>
</reference>
<comment type="caution">
    <text evidence="2">The sequence shown here is derived from an EMBL/GenBank/DDBJ whole genome shotgun (WGS) entry which is preliminary data.</text>
</comment>
<gene>
    <name evidence="2" type="ORF">HNR73_006819</name>
</gene>
<dbReference type="Pfam" id="PF00583">
    <property type="entry name" value="Acetyltransf_1"/>
    <property type="match status" value="1"/>
</dbReference>
<evidence type="ECO:0000313" key="3">
    <source>
        <dbReference type="Proteomes" id="UP000548476"/>
    </source>
</evidence>
<protein>
    <submittedName>
        <fullName evidence="2">GNAT superfamily N-acetyltransferase</fullName>
    </submittedName>
</protein>
<accession>A0A841G494</accession>
<evidence type="ECO:0000313" key="2">
    <source>
        <dbReference type="EMBL" id="MBB6038930.1"/>
    </source>
</evidence>
<keyword evidence="2" id="KW-0808">Transferase</keyword>
<dbReference type="AlphaFoldDB" id="A0A841G494"/>
<feature type="domain" description="N-acetyltransferase" evidence="1">
    <location>
        <begin position="3"/>
        <end position="145"/>
    </location>
</feature>
<name>A0A841G494_9ACTN</name>